<dbReference type="CDD" id="cd22191">
    <property type="entry name" value="DPBB_RlpA_EXP_N-like"/>
    <property type="match status" value="1"/>
</dbReference>
<evidence type="ECO:0000313" key="5">
    <source>
        <dbReference type="Proteomes" id="UP000245768"/>
    </source>
</evidence>
<dbReference type="Gene3D" id="2.40.40.10">
    <property type="entry name" value="RlpA-like domain"/>
    <property type="match status" value="1"/>
</dbReference>
<sequence length="136" mass="14311">MRASFQVVLLGLASVLLLSASAAPVTLESETSTEQLVARGSLQLTWYAGQSMANPACPGQKAVSSSDYVVALPMSRKKGMCGKWINIRKGGKSVNAKVVDYCESCGSNHFDLSKAAFKKLAPLSQGVVNGASWSVL</sequence>
<dbReference type="SUPFAM" id="SSF50685">
    <property type="entry name" value="Barwin-like endoglucanases"/>
    <property type="match status" value="1"/>
</dbReference>
<dbReference type="PANTHER" id="PTHR31836:SF28">
    <property type="entry name" value="SRCR DOMAIN-CONTAINING PROTEIN-RELATED"/>
    <property type="match status" value="1"/>
</dbReference>
<dbReference type="InterPro" id="IPR051477">
    <property type="entry name" value="Expansin_CellWall"/>
</dbReference>
<dbReference type="OrthoDB" id="406505at2759"/>
<feature type="chain" id="PRO_5016263175" description="RlpA-like protein double-psi beta-barrel domain-containing protein" evidence="2">
    <location>
        <begin position="23"/>
        <end position="136"/>
    </location>
</feature>
<proteinExistence type="predicted"/>
<dbReference type="GeneID" id="37042781"/>
<keyword evidence="1 2" id="KW-0732">Signal</keyword>
<evidence type="ECO:0000259" key="3">
    <source>
        <dbReference type="Pfam" id="PF03330"/>
    </source>
</evidence>
<organism evidence="4 5">
    <name type="scientific">Acaromyces ingoldii</name>
    <dbReference type="NCBI Taxonomy" id="215250"/>
    <lineage>
        <taxon>Eukaryota</taxon>
        <taxon>Fungi</taxon>
        <taxon>Dikarya</taxon>
        <taxon>Basidiomycota</taxon>
        <taxon>Ustilaginomycotina</taxon>
        <taxon>Exobasidiomycetes</taxon>
        <taxon>Exobasidiales</taxon>
        <taxon>Cryptobasidiaceae</taxon>
        <taxon>Acaromyces</taxon>
    </lineage>
</organism>
<feature type="signal peptide" evidence="2">
    <location>
        <begin position="1"/>
        <end position="22"/>
    </location>
</feature>
<dbReference type="RefSeq" id="XP_025378272.1">
    <property type="nucleotide sequence ID" value="XM_025520865.1"/>
</dbReference>
<gene>
    <name evidence="4" type="ORF">FA10DRAFT_264972</name>
</gene>
<evidence type="ECO:0000256" key="2">
    <source>
        <dbReference type="SAM" id="SignalP"/>
    </source>
</evidence>
<dbReference type="Pfam" id="PF03330">
    <property type="entry name" value="DPBB_1"/>
    <property type="match status" value="1"/>
</dbReference>
<dbReference type="EMBL" id="KZ819635">
    <property type="protein sequence ID" value="PWN91074.1"/>
    <property type="molecule type" value="Genomic_DNA"/>
</dbReference>
<accession>A0A316YQH2</accession>
<dbReference type="InterPro" id="IPR009009">
    <property type="entry name" value="RlpA-like_DPBB"/>
</dbReference>
<dbReference type="AlphaFoldDB" id="A0A316YQH2"/>
<dbReference type="InParanoid" id="A0A316YQH2"/>
<dbReference type="PANTHER" id="PTHR31836">
    <property type="match status" value="1"/>
</dbReference>
<evidence type="ECO:0000313" key="4">
    <source>
        <dbReference type="EMBL" id="PWN91074.1"/>
    </source>
</evidence>
<evidence type="ECO:0000256" key="1">
    <source>
        <dbReference type="ARBA" id="ARBA00022729"/>
    </source>
</evidence>
<reference evidence="4 5" key="1">
    <citation type="journal article" date="2018" name="Mol. Biol. Evol.">
        <title>Broad Genomic Sampling Reveals a Smut Pathogenic Ancestry of the Fungal Clade Ustilaginomycotina.</title>
        <authorList>
            <person name="Kijpornyongpan T."/>
            <person name="Mondo S.J."/>
            <person name="Barry K."/>
            <person name="Sandor L."/>
            <person name="Lee J."/>
            <person name="Lipzen A."/>
            <person name="Pangilinan J."/>
            <person name="LaButti K."/>
            <person name="Hainaut M."/>
            <person name="Henrissat B."/>
            <person name="Grigoriev I.V."/>
            <person name="Spatafora J.W."/>
            <person name="Aime M.C."/>
        </authorList>
    </citation>
    <scope>NUCLEOTIDE SEQUENCE [LARGE SCALE GENOMIC DNA]</scope>
    <source>
        <strain evidence="4 5">MCA 4198</strain>
    </source>
</reference>
<dbReference type="STRING" id="215250.A0A316YQH2"/>
<dbReference type="Proteomes" id="UP000245768">
    <property type="component" value="Unassembled WGS sequence"/>
</dbReference>
<dbReference type="InterPro" id="IPR036908">
    <property type="entry name" value="RlpA-like_sf"/>
</dbReference>
<keyword evidence="5" id="KW-1185">Reference proteome</keyword>
<protein>
    <recommendedName>
        <fullName evidence="3">RlpA-like protein double-psi beta-barrel domain-containing protein</fullName>
    </recommendedName>
</protein>
<feature type="domain" description="RlpA-like protein double-psi beta-barrel" evidence="3">
    <location>
        <begin position="76"/>
        <end position="129"/>
    </location>
</feature>
<name>A0A316YQH2_9BASI</name>